<accession>A0A077KC55</accession>
<evidence type="ECO:0000313" key="1">
    <source>
        <dbReference type="EMBL" id="BAP28937.1"/>
    </source>
</evidence>
<sequence>MITELTRGEAADFLVDNISEWPNSPNGVIAPSGWKWDLYGRTICLVSLNGELITRQHWEVKKRIRDEIG</sequence>
<dbReference type="GeneID" id="23681488"/>
<proteinExistence type="predicted"/>
<evidence type="ECO:0000313" key="2">
    <source>
        <dbReference type="Proteomes" id="UP000202039"/>
    </source>
</evidence>
<keyword evidence="2" id="KW-1185">Reference proteome</keyword>
<reference evidence="1 2" key="1">
    <citation type="journal article" date="2015" name="Arch. Virol.">
        <title>Full-genome sequence of a novel myovirus, GF-2, infecting Edwardsiella tarda: comparison with other Edwardsiella myoviral genomes.</title>
        <authorList>
            <person name="Yasuike M."/>
            <person name="Nishiki I."/>
            <person name="Iwasaki Y."/>
            <person name="Nakamura Y."/>
            <person name="Fujiwara A."/>
            <person name="Sugaya E."/>
            <person name="Kawato Y."/>
            <person name="Nagai S."/>
            <person name="Kobayashi T."/>
            <person name="Ototake M."/>
            <person name="Nakai T."/>
        </authorList>
    </citation>
    <scope>NUCLEOTIDE SEQUENCE [LARGE SCALE GENOMIC DNA]</scope>
</reference>
<dbReference type="EMBL" id="AP014629">
    <property type="protein sequence ID" value="BAP28937.1"/>
    <property type="molecule type" value="Genomic_DNA"/>
</dbReference>
<name>A0A077KC55_9CAUD</name>
<dbReference type="Proteomes" id="UP000202039">
    <property type="component" value="Segment"/>
</dbReference>
<dbReference type="RefSeq" id="YP_009126669.1">
    <property type="nucleotide sequence ID" value="NC_026611.1"/>
</dbReference>
<organism evidence="1 2">
    <name type="scientific">Edwardsiella phage GF-2</name>
    <dbReference type="NCBI Taxonomy" id="1537091"/>
    <lineage>
        <taxon>Viruses</taxon>
        <taxon>Duplodnaviria</taxon>
        <taxon>Heunggongvirae</taxon>
        <taxon>Uroviricota</taxon>
        <taxon>Caudoviricetes</taxon>
        <taxon>Gofduovirus</taxon>
        <taxon>Gofduovirus GF2</taxon>
    </lineage>
</organism>
<dbReference type="KEGG" id="vg:23681488"/>
<protein>
    <submittedName>
        <fullName evidence="1">Uncharacterized protein</fullName>
    </submittedName>
</protein>